<dbReference type="EMBL" id="WTPW01000212">
    <property type="protein sequence ID" value="KAF0534293.1"/>
    <property type="molecule type" value="Genomic_DNA"/>
</dbReference>
<accession>A0A8H4AUR7</accession>
<dbReference type="Proteomes" id="UP000439903">
    <property type="component" value="Unassembled WGS sequence"/>
</dbReference>
<comment type="caution">
    <text evidence="1">The sequence shown here is derived from an EMBL/GenBank/DDBJ whole genome shotgun (WGS) entry which is preliminary data.</text>
</comment>
<reference evidence="1 2" key="1">
    <citation type="journal article" date="2019" name="Environ. Microbiol.">
        <title>At the nexus of three kingdoms: the genome of the mycorrhizal fungus Gigaspora margarita provides insights into plant, endobacterial and fungal interactions.</title>
        <authorList>
            <person name="Venice F."/>
            <person name="Ghignone S."/>
            <person name="Salvioli di Fossalunga A."/>
            <person name="Amselem J."/>
            <person name="Novero M."/>
            <person name="Xianan X."/>
            <person name="Sedzielewska Toro K."/>
            <person name="Morin E."/>
            <person name="Lipzen A."/>
            <person name="Grigoriev I.V."/>
            <person name="Henrissat B."/>
            <person name="Martin F.M."/>
            <person name="Bonfante P."/>
        </authorList>
    </citation>
    <scope>NUCLEOTIDE SEQUENCE [LARGE SCALE GENOMIC DNA]</scope>
    <source>
        <strain evidence="1 2">BEG34</strain>
    </source>
</reference>
<organism evidence="1 2">
    <name type="scientific">Gigaspora margarita</name>
    <dbReference type="NCBI Taxonomy" id="4874"/>
    <lineage>
        <taxon>Eukaryota</taxon>
        <taxon>Fungi</taxon>
        <taxon>Fungi incertae sedis</taxon>
        <taxon>Mucoromycota</taxon>
        <taxon>Glomeromycotina</taxon>
        <taxon>Glomeromycetes</taxon>
        <taxon>Diversisporales</taxon>
        <taxon>Gigasporaceae</taxon>
        <taxon>Gigaspora</taxon>
    </lineage>
</organism>
<keyword evidence="2" id="KW-1185">Reference proteome</keyword>
<dbReference type="OrthoDB" id="3176171at2759"/>
<sequence length="81" mass="9257">MFLISLELARGAKCLIRMEGNKTIITRPTDLTDPGNLKAAARKVEEDVKAFTFNKSYWSFDKNDPNYATQAHFITTLEKIF</sequence>
<evidence type="ECO:0000313" key="1">
    <source>
        <dbReference type="EMBL" id="KAF0534293.1"/>
    </source>
</evidence>
<proteinExistence type="predicted"/>
<dbReference type="AlphaFoldDB" id="A0A8H4AUR7"/>
<name>A0A8H4AUR7_GIGMA</name>
<protein>
    <submittedName>
        <fullName evidence="1">Kinesin-domain-containing protein</fullName>
    </submittedName>
</protein>
<evidence type="ECO:0000313" key="2">
    <source>
        <dbReference type="Proteomes" id="UP000439903"/>
    </source>
</evidence>
<gene>
    <name evidence="1" type="ORF">F8M41_010033</name>
</gene>